<sequence>MPYLALMLEWLKNQYSNLIGTHEGKKQNEEHEAEFQQAHEIQGDIQIDDPVMQQVTTNDLDGVSLINEELDQEEEETNDHFCSVPDTQLALMKQADAVEVEKCFTSIDIAASVVNNFDASARAIPDTTQKLVILPDDEFNEVVRADL</sequence>
<protein>
    <submittedName>
        <fullName evidence="1">Uncharacterized protein</fullName>
    </submittedName>
</protein>
<gene>
    <name evidence="1" type="ORF">TSUD_375010</name>
</gene>
<dbReference type="Proteomes" id="UP000242715">
    <property type="component" value="Unassembled WGS sequence"/>
</dbReference>
<organism evidence="1 2">
    <name type="scientific">Trifolium subterraneum</name>
    <name type="common">Subterranean clover</name>
    <dbReference type="NCBI Taxonomy" id="3900"/>
    <lineage>
        <taxon>Eukaryota</taxon>
        <taxon>Viridiplantae</taxon>
        <taxon>Streptophyta</taxon>
        <taxon>Embryophyta</taxon>
        <taxon>Tracheophyta</taxon>
        <taxon>Spermatophyta</taxon>
        <taxon>Magnoliopsida</taxon>
        <taxon>eudicotyledons</taxon>
        <taxon>Gunneridae</taxon>
        <taxon>Pentapetalae</taxon>
        <taxon>rosids</taxon>
        <taxon>fabids</taxon>
        <taxon>Fabales</taxon>
        <taxon>Fabaceae</taxon>
        <taxon>Papilionoideae</taxon>
        <taxon>50 kb inversion clade</taxon>
        <taxon>NPAAA clade</taxon>
        <taxon>Hologalegina</taxon>
        <taxon>IRL clade</taxon>
        <taxon>Trifolieae</taxon>
        <taxon>Trifolium</taxon>
    </lineage>
</organism>
<evidence type="ECO:0000313" key="2">
    <source>
        <dbReference type="Proteomes" id="UP000242715"/>
    </source>
</evidence>
<dbReference type="EMBL" id="DF973793">
    <property type="protein sequence ID" value="GAU40193.1"/>
    <property type="molecule type" value="Genomic_DNA"/>
</dbReference>
<reference evidence="2" key="1">
    <citation type="journal article" date="2017" name="Front. Plant Sci.">
        <title>Climate Clever Clovers: New Paradigm to Reduce the Environmental Footprint of Ruminants by Breeding Low Methanogenic Forages Utilizing Haplotype Variation.</title>
        <authorList>
            <person name="Kaur P."/>
            <person name="Appels R."/>
            <person name="Bayer P.E."/>
            <person name="Keeble-Gagnere G."/>
            <person name="Wang J."/>
            <person name="Hirakawa H."/>
            <person name="Shirasawa K."/>
            <person name="Vercoe P."/>
            <person name="Stefanova K."/>
            <person name="Durmic Z."/>
            <person name="Nichols P."/>
            <person name="Revell C."/>
            <person name="Isobe S.N."/>
            <person name="Edwards D."/>
            <person name="Erskine W."/>
        </authorList>
    </citation>
    <scope>NUCLEOTIDE SEQUENCE [LARGE SCALE GENOMIC DNA]</scope>
    <source>
        <strain evidence="2">cv. Daliak</strain>
    </source>
</reference>
<name>A0A2Z6NDU8_TRISU</name>
<accession>A0A2Z6NDU8</accession>
<proteinExistence type="predicted"/>
<evidence type="ECO:0000313" key="1">
    <source>
        <dbReference type="EMBL" id="GAU40193.1"/>
    </source>
</evidence>
<keyword evidence="2" id="KW-1185">Reference proteome</keyword>
<dbReference type="AlphaFoldDB" id="A0A2Z6NDU8"/>